<comment type="caution">
    <text evidence="1">The sequence shown here is derived from an EMBL/GenBank/DDBJ whole genome shotgun (WGS) entry which is preliminary data.</text>
</comment>
<reference evidence="1" key="2">
    <citation type="submission" date="2020-02" db="EMBL/GenBank/DDBJ databases">
        <authorList>
            <consortium name="NCBI Pathogen Detection Project"/>
        </authorList>
    </citation>
    <scope>NUCLEOTIDE SEQUENCE</scope>
    <source>
        <strain evidence="1">MA.CK_98/00007638</strain>
    </source>
</reference>
<name>A0A743NC62_SALER</name>
<proteinExistence type="predicted"/>
<protein>
    <submittedName>
        <fullName evidence="1">Uncharacterized protein</fullName>
    </submittedName>
</protein>
<sequence length="75" mass="8450">MTNPIGRIKVTKKGKTEIMHSESGTLMFRLDAELNVFDVEMLRQLAGMAYRAGITDGEHKLQSELKELLEIGNDE</sequence>
<accession>A0A743NC62</accession>
<dbReference type="EMBL" id="DAAURG010000010">
    <property type="protein sequence ID" value="HAF2098068.1"/>
    <property type="molecule type" value="Genomic_DNA"/>
</dbReference>
<dbReference type="AlphaFoldDB" id="A0A743NC62"/>
<gene>
    <name evidence="1" type="ORF">G8O08_003986</name>
</gene>
<evidence type="ECO:0000313" key="1">
    <source>
        <dbReference type="EMBL" id="HAF2098068.1"/>
    </source>
</evidence>
<organism evidence="1">
    <name type="scientific">Salmonella enterica</name>
    <name type="common">Salmonella choleraesuis</name>
    <dbReference type="NCBI Taxonomy" id="28901"/>
    <lineage>
        <taxon>Bacteria</taxon>
        <taxon>Pseudomonadati</taxon>
        <taxon>Pseudomonadota</taxon>
        <taxon>Gammaproteobacteria</taxon>
        <taxon>Enterobacterales</taxon>
        <taxon>Enterobacteriaceae</taxon>
        <taxon>Salmonella</taxon>
    </lineage>
</organism>
<reference evidence="1" key="1">
    <citation type="journal article" date="2018" name="Genome Biol.">
        <title>SKESA: strategic k-mer extension for scrupulous assemblies.</title>
        <authorList>
            <person name="Souvorov A."/>
            <person name="Agarwala R."/>
            <person name="Lipman D.J."/>
        </authorList>
    </citation>
    <scope>NUCLEOTIDE SEQUENCE</scope>
    <source>
        <strain evidence="1">MA.CK_98/00007638</strain>
    </source>
</reference>